<feature type="transmembrane region" description="Helical" evidence="7">
    <location>
        <begin position="51"/>
        <end position="72"/>
    </location>
</feature>
<keyword evidence="5 7" id="KW-1133">Transmembrane helix</keyword>
<evidence type="ECO:0000256" key="7">
    <source>
        <dbReference type="SAM" id="Phobius"/>
    </source>
</evidence>
<keyword evidence="2 7" id="KW-0812">Transmembrane</keyword>
<keyword evidence="4" id="KW-0735">Signal-anchor</keyword>
<dbReference type="eggNOG" id="KOG4297">
    <property type="taxonomic scope" value="Eukaryota"/>
</dbReference>
<evidence type="ECO:0000256" key="3">
    <source>
        <dbReference type="ARBA" id="ARBA00022734"/>
    </source>
</evidence>
<dbReference type="InterPro" id="IPR016186">
    <property type="entry name" value="C-type_lectin-like/link_sf"/>
</dbReference>
<dbReference type="PANTHER" id="PTHR45710">
    <property type="entry name" value="C-TYPE LECTIN DOMAIN-CONTAINING PROTEIN 180"/>
    <property type="match status" value="1"/>
</dbReference>
<dbReference type="InParanoid" id="G3ID00"/>
<dbReference type="PaxDb" id="10029-XP_007606421.1"/>
<evidence type="ECO:0000256" key="5">
    <source>
        <dbReference type="ARBA" id="ARBA00022989"/>
    </source>
</evidence>
<keyword evidence="3 9" id="KW-0430">Lectin</keyword>
<proteinExistence type="predicted"/>
<evidence type="ECO:0000313" key="9">
    <source>
        <dbReference type="EMBL" id="EGV96754.1"/>
    </source>
</evidence>
<dbReference type="PROSITE" id="PS50041">
    <property type="entry name" value="C_TYPE_LECTIN_2"/>
    <property type="match status" value="1"/>
</dbReference>
<dbReference type="PANTHER" id="PTHR45710:SF35">
    <property type="entry name" value="C-TYPE LECTIN DOMAIN FAMILY 2 MEMBER D"/>
    <property type="match status" value="1"/>
</dbReference>
<dbReference type="GO" id="GO:0030246">
    <property type="term" value="F:carbohydrate binding"/>
    <property type="evidence" value="ECO:0007669"/>
    <property type="project" value="UniProtKB-KW"/>
</dbReference>
<dbReference type="Gene3D" id="3.10.100.10">
    <property type="entry name" value="Mannose-Binding Protein A, subunit A"/>
    <property type="match status" value="1"/>
</dbReference>
<sequence length="262" mass="29332">MLSGHTNPFLGHLYLLLQVLEIDVLILIFSGKKVQGKCLRIISAESPAKLYCCYGVIAVLTVTVLSLSVALSLSGKNCQGKYLRIISAESPVKLYCCYGVIAVLSGAVIALSVALLLSRAGKPEEVSNKNIYYDCPRDWIGVGSKRFYFSEKVENWTSSQTFCVAQGAQLARFDSPEELEFLKRYKGEHDHWIGLHRKSSEHHWMWTDGTEYNNLVLIGGVEEYAYLNNNGISSARVYADRRWICSKPSSYALQCQIPLLSF</sequence>
<name>G3ID00_CRIGR</name>
<organism evidence="9 10">
    <name type="scientific">Cricetulus griseus</name>
    <name type="common">Chinese hamster</name>
    <name type="synonym">Cricetulus barabensis griseus</name>
    <dbReference type="NCBI Taxonomy" id="10029"/>
    <lineage>
        <taxon>Eukaryota</taxon>
        <taxon>Metazoa</taxon>
        <taxon>Chordata</taxon>
        <taxon>Craniata</taxon>
        <taxon>Vertebrata</taxon>
        <taxon>Euteleostomi</taxon>
        <taxon>Mammalia</taxon>
        <taxon>Eutheria</taxon>
        <taxon>Euarchontoglires</taxon>
        <taxon>Glires</taxon>
        <taxon>Rodentia</taxon>
        <taxon>Myomorpha</taxon>
        <taxon>Muroidea</taxon>
        <taxon>Cricetidae</taxon>
        <taxon>Cricetinae</taxon>
        <taxon>Cricetulus</taxon>
    </lineage>
</organism>
<dbReference type="GO" id="GO:0046703">
    <property type="term" value="F:natural killer cell lectin-like receptor binding"/>
    <property type="evidence" value="ECO:0007669"/>
    <property type="project" value="TreeGrafter"/>
</dbReference>
<feature type="transmembrane region" description="Helical" evidence="7">
    <location>
        <begin position="12"/>
        <end position="30"/>
    </location>
</feature>
<evidence type="ECO:0000256" key="1">
    <source>
        <dbReference type="ARBA" id="ARBA00004401"/>
    </source>
</evidence>
<evidence type="ECO:0000313" key="10">
    <source>
        <dbReference type="Proteomes" id="UP000001075"/>
    </source>
</evidence>
<evidence type="ECO:0000256" key="2">
    <source>
        <dbReference type="ARBA" id="ARBA00022692"/>
    </source>
</evidence>
<evidence type="ECO:0000256" key="6">
    <source>
        <dbReference type="ARBA" id="ARBA00023136"/>
    </source>
</evidence>
<reference evidence="10" key="1">
    <citation type="journal article" date="2011" name="Nat. Biotechnol.">
        <title>The genomic sequence of the Chinese hamster ovary (CHO)-K1 cell line.</title>
        <authorList>
            <person name="Xu X."/>
            <person name="Nagarajan H."/>
            <person name="Lewis N.E."/>
            <person name="Pan S."/>
            <person name="Cai Z."/>
            <person name="Liu X."/>
            <person name="Chen W."/>
            <person name="Xie M."/>
            <person name="Wang W."/>
            <person name="Hammond S."/>
            <person name="Andersen M.R."/>
            <person name="Neff N."/>
            <person name="Passarelli B."/>
            <person name="Koh W."/>
            <person name="Fan H.C."/>
            <person name="Wang J."/>
            <person name="Gui Y."/>
            <person name="Lee K.H."/>
            <person name="Betenbaugh M.J."/>
            <person name="Quake S.R."/>
            <person name="Famili I."/>
            <person name="Palsson B.O."/>
            <person name="Wang J."/>
        </authorList>
    </citation>
    <scope>NUCLEOTIDE SEQUENCE [LARGE SCALE GENOMIC DNA]</scope>
    <source>
        <strain evidence="10">CHO K1 cell line</strain>
    </source>
</reference>
<dbReference type="Proteomes" id="UP000001075">
    <property type="component" value="Unassembled WGS sequence"/>
</dbReference>
<comment type="subcellular location">
    <subcellularLocation>
        <location evidence="1">Cell membrane</location>
        <topology evidence="1">Single-pass type II membrane protein</topology>
    </subcellularLocation>
</comment>
<dbReference type="SUPFAM" id="SSF56436">
    <property type="entry name" value="C-type lectin-like"/>
    <property type="match status" value="1"/>
</dbReference>
<dbReference type="InterPro" id="IPR050828">
    <property type="entry name" value="C-type_lectin/matrix_domain"/>
</dbReference>
<dbReference type="FunCoup" id="G3ID00">
    <property type="interactions" value="139"/>
</dbReference>
<evidence type="ECO:0000256" key="4">
    <source>
        <dbReference type="ARBA" id="ARBA00022968"/>
    </source>
</evidence>
<dbReference type="SMART" id="SM00034">
    <property type="entry name" value="CLECT"/>
    <property type="match status" value="1"/>
</dbReference>
<dbReference type="InterPro" id="IPR001304">
    <property type="entry name" value="C-type_lectin-like"/>
</dbReference>
<dbReference type="InterPro" id="IPR016187">
    <property type="entry name" value="CTDL_fold"/>
</dbReference>
<dbReference type="STRING" id="10029.G3ID00"/>
<gene>
    <name evidence="9" type="ORF">I79_021561</name>
</gene>
<protein>
    <submittedName>
        <fullName evidence="9">C-type lectin domain family 2 member D11</fullName>
    </submittedName>
</protein>
<dbReference type="InterPro" id="IPR033992">
    <property type="entry name" value="NKR-like_CTLD"/>
</dbReference>
<keyword evidence="6 7" id="KW-0472">Membrane</keyword>
<evidence type="ECO:0000259" key="8">
    <source>
        <dbReference type="PROSITE" id="PS50041"/>
    </source>
</evidence>
<accession>G3ID00</accession>
<feature type="transmembrane region" description="Helical" evidence="7">
    <location>
        <begin position="92"/>
        <end position="117"/>
    </location>
</feature>
<dbReference type="AlphaFoldDB" id="G3ID00"/>
<dbReference type="EMBL" id="JH001981">
    <property type="protein sequence ID" value="EGV96754.1"/>
    <property type="molecule type" value="Genomic_DNA"/>
</dbReference>
<dbReference type="Pfam" id="PF00059">
    <property type="entry name" value="Lectin_C"/>
    <property type="match status" value="1"/>
</dbReference>
<feature type="domain" description="C-type lectin" evidence="8">
    <location>
        <begin position="142"/>
        <end position="243"/>
    </location>
</feature>
<dbReference type="CDD" id="cd03593">
    <property type="entry name" value="CLECT_NK_receptors_like"/>
    <property type="match status" value="1"/>
</dbReference>
<dbReference type="GO" id="GO:0009897">
    <property type="term" value="C:external side of plasma membrane"/>
    <property type="evidence" value="ECO:0007669"/>
    <property type="project" value="TreeGrafter"/>
</dbReference>